<dbReference type="AlphaFoldDB" id="A0A1H7VT38"/>
<dbReference type="GO" id="GO:0008237">
    <property type="term" value="F:metallopeptidase activity"/>
    <property type="evidence" value="ECO:0007669"/>
    <property type="project" value="InterPro"/>
</dbReference>
<dbReference type="InterPro" id="IPR024653">
    <property type="entry name" value="Peptidase_M10/M27/M57"/>
</dbReference>
<name>A0A1H7VT38_9BACT</name>
<protein>
    <submittedName>
        <fullName evidence="1">Dual-action HEIGH metallo-peptidase</fullName>
    </submittedName>
</protein>
<dbReference type="SUPFAM" id="SSF55486">
    <property type="entry name" value="Metalloproteases ('zincins'), catalytic domain"/>
    <property type="match status" value="1"/>
</dbReference>
<dbReference type="PROSITE" id="PS51257">
    <property type="entry name" value="PROKAR_LIPOPROTEIN"/>
    <property type="match status" value="1"/>
</dbReference>
<keyword evidence="2" id="KW-1185">Reference proteome</keyword>
<dbReference type="EMBL" id="FOBB01000003">
    <property type="protein sequence ID" value="SEM12386.1"/>
    <property type="molecule type" value="Genomic_DNA"/>
</dbReference>
<evidence type="ECO:0000313" key="2">
    <source>
        <dbReference type="Proteomes" id="UP000198984"/>
    </source>
</evidence>
<sequence>MKAIPQIVTALLIAVIFIVACRKEQKPDSRSETVSEEIKAKVKALGYSTVNIRKTDGGYMVESDIFLSEKSLDHPSSSPTLVIARTEQYRTNNLVTGLPRVITVNASGLPASYIASVDAAISQYNALNLRLTFQRVSTTGDININGTILDPGAWGASGPPDASGNPYSSILINTSSGGLGATPNVNFAASVIAHEMGHCIGFRHTDWMNRSYSCSTGGSEGESVYGAVQIPGTPSTEDAGSWMLACMGTNITNGRQFNINDRVALQYLYGTPYAAYTLITNSCTGIAASYGAVNGHVGDVVVARATFSGSVSWNNMANGAGAQISLSANGQSNGASSPHITSSGSFNISADITFTVTAPTTYINTTGVIHNSTFSSAAGATLTIVSVNGVANGQQTSICYGSSGGSW</sequence>
<dbReference type="InterPro" id="IPR024079">
    <property type="entry name" value="MetalloPept_cat_dom_sf"/>
</dbReference>
<dbReference type="RefSeq" id="WP_089913216.1">
    <property type="nucleotide sequence ID" value="NZ_FOBB01000003.1"/>
</dbReference>
<reference evidence="1 2" key="1">
    <citation type="submission" date="2016-10" db="EMBL/GenBank/DDBJ databases">
        <authorList>
            <person name="de Groot N.N."/>
        </authorList>
    </citation>
    <scope>NUCLEOTIDE SEQUENCE [LARGE SCALE GENOMIC DNA]</scope>
    <source>
        <strain evidence="1 2">DSM 21039</strain>
    </source>
</reference>
<dbReference type="Pfam" id="PF12388">
    <property type="entry name" value="Peptidase_M57"/>
    <property type="match status" value="1"/>
</dbReference>
<organism evidence="1 2">
    <name type="scientific">Chitinophaga rupis</name>
    <dbReference type="NCBI Taxonomy" id="573321"/>
    <lineage>
        <taxon>Bacteria</taxon>
        <taxon>Pseudomonadati</taxon>
        <taxon>Bacteroidota</taxon>
        <taxon>Chitinophagia</taxon>
        <taxon>Chitinophagales</taxon>
        <taxon>Chitinophagaceae</taxon>
        <taxon>Chitinophaga</taxon>
    </lineage>
</organism>
<dbReference type="Proteomes" id="UP000198984">
    <property type="component" value="Unassembled WGS sequence"/>
</dbReference>
<accession>A0A1H7VT38</accession>
<evidence type="ECO:0000313" key="1">
    <source>
        <dbReference type="EMBL" id="SEM12386.1"/>
    </source>
</evidence>
<proteinExistence type="predicted"/>
<dbReference type="Gene3D" id="3.40.390.10">
    <property type="entry name" value="Collagenase (Catalytic Domain)"/>
    <property type="match status" value="1"/>
</dbReference>
<dbReference type="OrthoDB" id="259096at2"/>
<dbReference type="STRING" id="573321.SAMN04488505_103435"/>
<gene>
    <name evidence="1" type="ORF">SAMN04488505_103435</name>
</gene>